<keyword evidence="2" id="KW-0812">Transmembrane</keyword>
<protein>
    <recommendedName>
        <fullName evidence="4">Conjugation TrbI family protein</fullName>
    </recommendedName>
</protein>
<dbReference type="KEGG" id="cyn:Cyan7425_5410"/>
<name>B8HZ21_CYAP4</name>
<dbReference type="HOGENOM" id="CLU_531815_0_0_3"/>
<keyword evidence="3" id="KW-0614">Plasmid</keyword>
<feature type="compositionally biased region" description="Polar residues" evidence="1">
    <location>
        <begin position="476"/>
        <end position="492"/>
    </location>
</feature>
<organism evidence="3">
    <name type="scientific">Cyanothece sp. (strain PCC 7425 / ATCC 29141)</name>
    <dbReference type="NCBI Taxonomy" id="395961"/>
    <lineage>
        <taxon>Bacteria</taxon>
        <taxon>Bacillati</taxon>
        <taxon>Cyanobacteriota</taxon>
        <taxon>Cyanophyceae</taxon>
        <taxon>Gomontiellales</taxon>
        <taxon>Cyanothecaceae</taxon>
        <taxon>Cyanothece</taxon>
    </lineage>
</organism>
<feature type="region of interest" description="Disordered" evidence="1">
    <location>
        <begin position="135"/>
        <end position="178"/>
    </location>
</feature>
<geneLocation type="plasmid" evidence="3">
    <name>pP742501</name>
</geneLocation>
<feature type="transmembrane region" description="Helical" evidence="2">
    <location>
        <begin position="64"/>
        <end position="85"/>
    </location>
</feature>
<proteinExistence type="predicted"/>
<feature type="region of interest" description="Disordered" evidence="1">
    <location>
        <begin position="470"/>
        <end position="492"/>
    </location>
</feature>
<sequence>MSKQELLQKFAAQTGAEVPGVEPQPPDQIEIQLDSELPGTEAAGELFKDSYTDRTKVKPWEQPGLKMAMVSLCVLPFTLGAIWIFKDGIPRPKLTTKAPQPLGTNLAENDQPRPATDGEWASYAATNGMRQQFAAAARDTPDPLLNPQPVPPVQKKISASRQANSAPSIVGRDNSPSPYPPVVRSYSPPAPAIVPYRPVVPPGIAPAPRIYRAYPHPEPGMVAQTERSPQERIAAILAVTATPTNTTSGSVTAATSPSDQSQNSAYLPAEDAILDNQPQTLIRRTQSAKGKLVNGIAFTANDYAALVGQPVEIQLLQPLGQLPTGARIITVVEGNNRDSTGISAVVRLKPTAIVLGDAESPIDPGVLLVSRANGSPLIAQRGGSAFLRLMGGLAGSLISGAALTNLGASQNVQFGNASYLTAIGTNAATNLVGNAAQQLQQSGQSEVWVLKAGTEIRVSVLKPFALPDLSKANPIPTGNEQSWLQDPQQTDARWTAIAAQEEQGGPAGATQP</sequence>
<evidence type="ECO:0000313" key="3">
    <source>
        <dbReference type="EMBL" id="ACL47669.1"/>
    </source>
</evidence>
<evidence type="ECO:0000256" key="2">
    <source>
        <dbReference type="SAM" id="Phobius"/>
    </source>
</evidence>
<keyword evidence="2" id="KW-1133">Transmembrane helix</keyword>
<feature type="region of interest" description="Disordered" evidence="1">
    <location>
        <begin position="95"/>
        <end position="119"/>
    </location>
</feature>
<reference evidence="3" key="1">
    <citation type="submission" date="2009-01" db="EMBL/GenBank/DDBJ databases">
        <title>Complete sequence of plasmid1 Cyanothece sp. PCC 7425.</title>
        <authorList>
            <consortium name="US DOE Joint Genome Institute"/>
            <person name="Lucas S."/>
            <person name="Copeland A."/>
            <person name="Lapidus A."/>
            <person name="Glavina del Rio T."/>
            <person name="Dalin E."/>
            <person name="Tice H."/>
            <person name="Bruce D."/>
            <person name="Goodwin L."/>
            <person name="Pitluck S."/>
            <person name="Sims D."/>
            <person name="Meineke L."/>
            <person name="Brettin T."/>
            <person name="Detter J.C."/>
            <person name="Han C."/>
            <person name="Larimer F."/>
            <person name="Land M."/>
            <person name="Hauser L."/>
            <person name="Kyrpides N."/>
            <person name="Ovchinnikova G."/>
            <person name="Liberton M."/>
            <person name="Stoeckel J."/>
            <person name="Banerjee A."/>
            <person name="Singh A."/>
            <person name="Page L."/>
            <person name="Sato H."/>
            <person name="Zhao L."/>
            <person name="Sherman L."/>
            <person name="Pakrasi H."/>
            <person name="Richardson P."/>
        </authorList>
    </citation>
    <scope>NUCLEOTIDE SEQUENCE</scope>
    <source>
        <strain evidence="3">PCC 7425</strain>
        <plasmid evidence="3">pP742501</plasmid>
    </source>
</reference>
<evidence type="ECO:0000256" key="1">
    <source>
        <dbReference type="SAM" id="MobiDB-lite"/>
    </source>
</evidence>
<evidence type="ECO:0008006" key="4">
    <source>
        <dbReference type="Google" id="ProtNLM"/>
    </source>
</evidence>
<dbReference type="OrthoDB" id="9825441at2"/>
<accession>B8HZ21</accession>
<dbReference type="EMBL" id="CP001345">
    <property type="protein sequence ID" value="ACL47669.1"/>
    <property type="molecule type" value="Genomic_DNA"/>
</dbReference>
<feature type="compositionally biased region" description="Polar residues" evidence="1">
    <location>
        <begin position="157"/>
        <end position="167"/>
    </location>
</feature>
<gene>
    <name evidence="3" type="ordered locus">Cyan7425_5410</name>
</gene>
<keyword evidence="2" id="KW-0472">Membrane</keyword>
<dbReference type="AlphaFoldDB" id="B8HZ21"/>